<name>A0ABY1KS71_9FLAO</name>
<gene>
    <name evidence="3" type="ORF">SAMN05421766_103522</name>
</gene>
<dbReference type="Gene3D" id="2.40.128.110">
    <property type="entry name" value="Lipid/polyisoprenoid-binding, YceI-like"/>
    <property type="match status" value="1"/>
</dbReference>
<accession>A0ABY1KS71</accession>
<evidence type="ECO:0000256" key="1">
    <source>
        <dbReference type="SAM" id="SignalP"/>
    </source>
</evidence>
<dbReference type="EMBL" id="FTOB01000003">
    <property type="protein sequence ID" value="SIS70855.1"/>
    <property type="molecule type" value="Genomic_DNA"/>
</dbReference>
<proteinExistence type="predicted"/>
<feature type="signal peptide" evidence="1">
    <location>
        <begin position="1"/>
        <end position="22"/>
    </location>
</feature>
<dbReference type="InterPro" id="IPR007372">
    <property type="entry name" value="Lipid/polyisoprenoid-bd_YceI"/>
</dbReference>
<keyword evidence="1" id="KW-0732">Signal</keyword>
<keyword evidence="4" id="KW-1185">Reference proteome</keyword>
<dbReference type="RefSeq" id="WP_076455276.1">
    <property type="nucleotide sequence ID" value="NZ_FTOB01000003.1"/>
</dbReference>
<organism evidence="3 4">
    <name type="scientific">Zobellia uliginosa</name>
    <dbReference type="NCBI Taxonomy" id="143224"/>
    <lineage>
        <taxon>Bacteria</taxon>
        <taxon>Pseudomonadati</taxon>
        <taxon>Bacteroidota</taxon>
        <taxon>Flavobacteriia</taxon>
        <taxon>Flavobacteriales</taxon>
        <taxon>Flavobacteriaceae</taxon>
        <taxon>Zobellia</taxon>
    </lineage>
</organism>
<sequence length="170" mass="18604">MKALLITFVLCTANLFCLSAQTTEIVSADIGFTFVSKDVEGSISGFKSTSHIDLDHIVQSKLQGSVSVATLKTGNFLRDWSLKGSKYFNADEFPDITFESETIRETEKGITATGKLTLKGVSKTIQIDFIKKDAQWVGSTTLFSSDFGIAIKKERADNKVLVQINLNLAP</sequence>
<dbReference type="Proteomes" id="UP000185728">
    <property type="component" value="Unassembled WGS sequence"/>
</dbReference>
<evidence type="ECO:0000259" key="2">
    <source>
        <dbReference type="SMART" id="SM00867"/>
    </source>
</evidence>
<dbReference type="PANTHER" id="PTHR34406">
    <property type="entry name" value="PROTEIN YCEI"/>
    <property type="match status" value="1"/>
</dbReference>
<dbReference type="SUPFAM" id="SSF101874">
    <property type="entry name" value="YceI-like"/>
    <property type="match status" value="1"/>
</dbReference>
<feature type="chain" id="PRO_5046996444" evidence="1">
    <location>
        <begin position="23"/>
        <end position="170"/>
    </location>
</feature>
<evidence type="ECO:0000313" key="3">
    <source>
        <dbReference type="EMBL" id="SIS70855.1"/>
    </source>
</evidence>
<dbReference type="PANTHER" id="PTHR34406:SF1">
    <property type="entry name" value="PROTEIN YCEI"/>
    <property type="match status" value="1"/>
</dbReference>
<dbReference type="InterPro" id="IPR036761">
    <property type="entry name" value="TTHA0802/YceI-like_sf"/>
</dbReference>
<evidence type="ECO:0000313" key="4">
    <source>
        <dbReference type="Proteomes" id="UP000185728"/>
    </source>
</evidence>
<reference evidence="3 4" key="1">
    <citation type="submission" date="2017-01" db="EMBL/GenBank/DDBJ databases">
        <authorList>
            <person name="Varghese N."/>
            <person name="Submissions S."/>
        </authorList>
    </citation>
    <scope>NUCLEOTIDE SEQUENCE [LARGE SCALE GENOMIC DNA]</scope>
    <source>
        <strain evidence="3 4">DSM 2061</strain>
    </source>
</reference>
<feature type="domain" description="Lipid/polyisoprenoid-binding YceI-like" evidence="2">
    <location>
        <begin position="22"/>
        <end position="169"/>
    </location>
</feature>
<dbReference type="SMART" id="SM00867">
    <property type="entry name" value="YceI"/>
    <property type="match status" value="1"/>
</dbReference>
<dbReference type="Pfam" id="PF04264">
    <property type="entry name" value="YceI"/>
    <property type="match status" value="1"/>
</dbReference>
<comment type="caution">
    <text evidence="3">The sequence shown here is derived from an EMBL/GenBank/DDBJ whole genome shotgun (WGS) entry which is preliminary data.</text>
</comment>
<protein>
    <submittedName>
        <fullName evidence="3">Polyisoprenoid-binding protein YceI</fullName>
    </submittedName>
</protein>